<evidence type="ECO:0000313" key="2">
    <source>
        <dbReference type="EMBL" id="CAH2001778.1"/>
    </source>
</evidence>
<organism evidence="2 3">
    <name type="scientific">Acanthoscelides obtectus</name>
    <name type="common">Bean weevil</name>
    <name type="synonym">Bruchus obtectus</name>
    <dbReference type="NCBI Taxonomy" id="200917"/>
    <lineage>
        <taxon>Eukaryota</taxon>
        <taxon>Metazoa</taxon>
        <taxon>Ecdysozoa</taxon>
        <taxon>Arthropoda</taxon>
        <taxon>Hexapoda</taxon>
        <taxon>Insecta</taxon>
        <taxon>Pterygota</taxon>
        <taxon>Neoptera</taxon>
        <taxon>Endopterygota</taxon>
        <taxon>Coleoptera</taxon>
        <taxon>Polyphaga</taxon>
        <taxon>Cucujiformia</taxon>
        <taxon>Chrysomeloidea</taxon>
        <taxon>Chrysomelidae</taxon>
        <taxon>Bruchinae</taxon>
        <taxon>Bruchini</taxon>
        <taxon>Acanthoscelides</taxon>
    </lineage>
</organism>
<feature type="compositionally biased region" description="Polar residues" evidence="1">
    <location>
        <begin position="54"/>
        <end position="64"/>
    </location>
</feature>
<evidence type="ECO:0000256" key="1">
    <source>
        <dbReference type="SAM" id="MobiDB-lite"/>
    </source>
</evidence>
<comment type="caution">
    <text evidence="2">The sequence shown here is derived from an EMBL/GenBank/DDBJ whole genome shotgun (WGS) entry which is preliminary data.</text>
</comment>
<name>A0A9P0PYB1_ACAOB</name>
<dbReference type="EMBL" id="CAKOFQ010007469">
    <property type="protein sequence ID" value="CAH2001778.1"/>
    <property type="molecule type" value="Genomic_DNA"/>
</dbReference>
<sequence>MNYWVRQMEILPVTIMRVILQLRTIKGNLRRMRLYRGPEQKRDGITMKKKDYLPTTNTTHTTMS</sequence>
<dbReference type="OrthoDB" id="72637at2759"/>
<proteinExistence type="predicted"/>
<gene>
    <name evidence="2" type="ORF">ACAOBT_LOCUS26423</name>
</gene>
<keyword evidence="3" id="KW-1185">Reference proteome</keyword>
<protein>
    <submittedName>
        <fullName evidence="2">Uncharacterized protein</fullName>
    </submittedName>
</protein>
<accession>A0A9P0PYB1</accession>
<feature type="region of interest" description="Disordered" evidence="1">
    <location>
        <begin position="45"/>
        <end position="64"/>
    </location>
</feature>
<reference evidence="2" key="1">
    <citation type="submission" date="2022-03" db="EMBL/GenBank/DDBJ databases">
        <authorList>
            <person name="Sayadi A."/>
        </authorList>
    </citation>
    <scope>NUCLEOTIDE SEQUENCE</scope>
</reference>
<dbReference type="AlphaFoldDB" id="A0A9P0PYB1"/>
<evidence type="ECO:0000313" key="3">
    <source>
        <dbReference type="Proteomes" id="UP001152888"/>
    </source>
</evidence>
<dbReference type="Proteomes" id="UP001152888">
    <property type="component" value="Unassembled WGS sequence"/>
</dbReference>